<evidence type="ECO:0000313" key="4">
    <source>
        <dbReference type="Proteomes" id="UP000321424"/>
    </source>
</evidence>
<dbReference type="InterPro" id="IPR036388">
    <property type="entry name" value="WH-like_DNA-bd_sf"/>
</dbReference>
<dbReference type="Proteomes" id="UP000321424">
    <property type="component" value="Unassembled WGS sequence"/>
</dbReference>
<dbReference type="OrthoDB" id="4517777at2"/>
<dbReference type="Gene3D" id="1.10.10.10">
    <property type="entry name" value="Winged helix-like DNA-binding domain superfamily/Winged helix DNA-binding domain"/>
    <property type="match status" value="1"/>
</dbReference>
<evidence type="ECO:0000256" key="1">
    <source>
        <dbReference type="SAM" id="MobiDB-lite"/>
    </source>
</evidence>
<comment type="caution">
    <text evidence="3">The sequence shown here is derived from an EMBL/GenBank/DDBJ whole genome shotgun (WGS) entry which is preliminary data.</text>
</comment>
<dbReference type="AlphaFoldDB" id="A0A511MRW9"/>
<dbReference type="Pfam" id="PF09339">
    <property type="entry name" value="HTH_IclR"/>
    <property type="match status" value="1"/>
</dbReference>
<dbReference type="InterPro" id="IPR005471">
    <property type="entry name" value="Tscrpt_reg_IclR_N"/>
</dbReference>
<evidence type="ECO:0000313" key="3">
    <source>
        <dbReference type="EMBL" id="GEM43334.1"/>
    </source>
</evidence>
<evidence type="ECO:0000259" key="2">
    <source>
        <dbReference type="Pfam" id="PF09339"/>
    </source>
</evidence>
<feature type="region of interest" description="Disordered" evidence="1">
    <location>
        <begin position="216"/>
        <end position="236"/>
    </location>
</feature>
<name>A0A511MRW9_9NOCA</name>
<protein>
    <recommendedName>
        <fullName evidence="2">HTH iclR-type domain-containing protein</fullName>
    </recommendedName>
</protein>
<reference evidence="3 4" key="1">
    <citation type="submission" date="2019-07" db="EMBL/GenBank/DDBJ databases">
        <title>Whole genome shotgun sequence of Nocardia ninae NBRC 108245.</title>
        <authorList>
            <person name="Hosoyama A."/>
            <person name="Uohara A."/>
            <person name="Ohji S."/>
            <person name="Ichikawa N."/>
        </authorList>
    </citation>
    <scope>NUCLEOTIDE SEQUENCE [LARGE SCALE GENOMIC DNA]</scope>
    <source>
        <strain evidence="3 4">NBRC 108245</strain>
    </source>
</reference>
<organism evidence="3 4">
    <name type="scientific">Nocardia ninae NBRC 108245</name>
    <dbReference type="NCBI Taxonomy" id="1210091"/>
    <lineage>
        <taxon>Bacteria</taxon>
        <taxon>Bacillati</taxon>
        <taxon>Actinomycetota</taxon>
        <taxon>Actinomycetes</taxon>
        <taxon>Mycobacteriales</taxon>
        <taxon>Nocardiaceae</taxon>
        <taxon>Nocardia</taxon>
    </lineage>
</organism>
<accession>A0A511MRW9</accession>
<dbReference type="EMBL" id="BJXA01000094">
    <property type="protein sequence ID" value="GEM43334.1"/>
    <property type="molecule type" value="Genomic_DNA"/>
</dbReference>
<dbReference type="RefSeq" id="WP_147141798.1">
    <property type="nucleotide sequence ID" value="NZ_BJXA01000094.1"/>
</dbReference>
<keyword evidence="4" id="KW-1185">Reference proteome</keyword>
<proteinExistence type="predicted"/>
<feature type="domain" description="HTH iclR-type" evidence="2">
    <location>
        <begin position="67"/>
        <end position="89"/>
    </location>
</feature>
<sequence length="372" mass="41201">MNHNRSSHTRAATRAGLDRYPALELEYADQIITGLRAHGLGYQEIARTLDIRARRVEATLGEISALHGRGVSLSEIAVRVGLPRSTVHDIAGAAQPQSTARKTAVLAAISDMHGMQRDVLGWFLGMERNHVLSLVKQLHKEGLIHKPAQVQAGEKWVVPTRVTAARYLGWRPADWYPPLGLAEHYRAVAQARVMLVGADRALWVPERVLRHRIGKTAGTNGKTKSGEPLLSSGRTPLLGHPHVHDGRFLGVVEGTYGWWALEVELSKKDPEHMDIALKGAIRAARDATEESMVGVLYLCRTSAVIDNVNAAYDRLPASEFGEALALDLLVRDFDQRWRKFLTDYAARREAAKAASSNRRRRTIIHLSSREAS</sequence>
<gene>
    <name evidence="3" type="ORF">NN4_78530</name>
</gene>